<feature type="domain" description="ABC3 transporter permease C-terminal" evidence="8">
    <location>
        <begin position="777"/>
        <end position="885"/>
    </location>
</feature>
<evidence type="ECO:0000256" key="1">
    <source>
        <dbReference type="ARBA" id="ARBA00004651"/>
    </source>
</evidence>
<feature type="transmembrane region" description="Helical" evidence="7">
    <location>
        <begin position="514"/>
        <end position="537"/>
    </location>
</feature>
<feature type="transmembrane region" description="Helical" evidence="7">
    <location>
        <begin position="818"/>
        <end position="841"/>
    </location>
</feature>
<comment type="caution">
    <text evidence="9">The sequence shown here is derived from an EMBL/GenBank/DDBJ whole genome shotgun (WGS) entry which is preliminary data.</text>
</comment>
<dbReference type="InterPro" id="IPR050250">
    <property type="entry name" value="Macrolide_Exporter_MacB"/>
</dbReference>
<sequence>MRLLRRIRAAAGCLALLAALGLVASLLVSGVPRLANGFTDDGLRADVRALHFAARDLTYGVEPEIDGKVRVTGAEGRLEGYRQVMPAPLPDAVGGRWFAAQVGGQPPAIGKPQVAVAQGRFATPCPPSLSFRYQAGLTGRLRITAGRAPDTRAGGPVEVMVSEEAAFRLGVRDGTAFAVTGATETPVAAEIVGVYAPLDPAAPDWDNVVLATVACGPASTDTTWRATVLTDADGLGTAADGTGMLAYEWRYRVDETRLTADGLPPLVTAIAEAKRTPPDEGLRLTTSLDRELLDFQGRRRAVAALLAVVLSGLVATLLGLIVLAARLAVDRRRDELSLLRARGGTGTAIGLRTLAETTVIVPAAVLAGWAAGTLLPGRAAEGEWWSVLGIGLVATLSVPVLAMSVRTGFLGGRQDLIALRPSLRRLAVEGFLLLLAVLGVVVLRRRGLSQDVGVDPFLASVPVLLAVAAALVAVRSVPWPLRQVGRFAHRSRSVVPFLGLARAGRAAPVSLGPLAVLVVAIATGVFTSVVTSTIGYARDRAADSAVAGDAQLTGYAFGPGTAASLEKLNGVTSVVPLSVESGVRLQDRLGTGSHETTQAQQVVVDGPAMARVLRDSGLGVTLPPVLLDSARVATDDAPVPAVVSPSVAAEVGDGGATEVQGRRYAFRVAAVVDSLPGLDMGARAFIALPAAALPLPQNAEIVPNRFLIAGDGFSTAELTATGDQGQLDYFATVFGRPVPDTQLERRATVVTWAGYRDVMESGGVNGVLSFTFAAGATGATLLALLAVGFTVLADAAGRGRTLSRLRTMGLSAGQGRGLLVYELLPLVAVAVLAGGAVGVALPQILGPALGLGGFTAGAPVRTHVDPVLVLGVPLLMVLALLLALLVESGLNRRMRLGEVLRLGEEN</sequence>
<dbReference type="Pfam" id="PF02687">
    <property type="entry name" value="FtsX"/>
    <property type="match status" value="1"/>
</dbReference>
<feature type="transmembrane region" description="Helical" evidence="7">
    <location>
        <begin position="349"/>
        <end position="372"/>
    </location>
</feature>
<feature type="transmembrane region" description="Helical" evidence="7">
    <location>
        <begin position="770"/>
        <end position="797"/>
    </location>
</feature>
<keyword evidence="10" id="KW-1185">Reference proteome</keyword>
<comment type="similarity">
    <text evidence="6">Belongs to the ABC-4 integral membrane protein family.</text>
</comment>
<evidence type="ECO:0000313" key="10">
    <source>
        <dbReference type="Proteomes" id="UP001240236"/>
    </source>
</evidence>
<evidence type="ECO:0000256" key="7">
    <source>
        <dbReference type="SAM" id="Phobius"/>
    </source>
</evidence>
<dbReference type="PANTHER" id="PTHR30572">
    <property type="entry name" value="MEMBRANE COMPONENT OF TRANSPORTER-RELATED"/>
    <property type="match status" value="1"/>
</dbReference>
<organism evidence="9 10">
    <name type="scientific">Catenuloplanes indicus</name>
    <dbReference type="NCBI Taxonomy" id="137267"/>
    <lineage>
        <taxon>Bacteria</taxon>
        <taxon>Bacillati</taxon>
        <taxon>Actinomycetota</taxon>
        <taxon>Actinomycetes</taxon>
        <taxon>Micromonosporales</taxon>
        <taxon>Micromonosporaceae</taxon>
        <taxon>Catenuloplanes</taxon>
    </lineage>
</organism>
<feature type="transmembrane region" description="Helical" evidence="7">
    <location>
        <begin position="457"/>
        <end position="477"/>
    </location>
</feature>
<dbReference type="AlphaFoldDB" id="A0AAE3W6W3"/>
<evidence type="ECO:0000259" key="8">
    <source>
        <dbReference type="Pfam" id="PF02687"/>
    </source>
</evidence>
<evidence type="ECO:0000256" key="2">
    <source>
        <dbReference type="ARBA" id="ARBA00022475"/>
    </source>
</evidence>
<proteinExistence type="inferred from homology"/>
<dbReference type="GO" id="GO:0022857">
    <property type="term" value="F:transmembrane transporter activity"/>
    <property type="evidence" value="ECO:0007669"/>
    <property type="project" value="TreeGrafter"/>
</dbReference>
<dbReference type="EMBL" id="JAUSUZ010000001">
    <property type="protein sequence ID" value="MDQ0370644.1"/>
    <property type="molecule type" value="Genomic_DNA"/>
</dbReference>
<dbReference type="RefSeq" id="WP_307246767.1">
    <property type="nucleotide sequence ID" value="NZ_JAUSUZ010000001.1"/>
</dbReference>
<reference evidence="9 10" key="1">
    <citation type="submission" date="2023-07" db="EMBL/GenBank/DDBJ databases">
        <title>Sequencing the genomes of 1000 actinobacteria strains.</title>
        <authorList>
            <person name="Klenk H.-P."/>
        </authorList>
    </citation>
    <scope>NUCLEOTIDE SEQUENCE [LARGE SCALE GENOMIC DNA]</scope>
    <source>
        <strain evidence="9 10">DSM 44709</strain>
    </source>
</reference>
<feature type="transmembrane region" description="Helical" evidence="7">
    <location>
        <begin position="867"/>
        <end position="886"/>
    </location>
</feature>
<accession>A0AAE3W6W3</accession>
<comment type="subcellular location">
    <subcellularLocation>
        <location evidence="1">Cell membrane</location>
        <topology evidence="1">Multi-pass membrane protein</topology>
    </subcellularLocation>
</comment>
<keyword evidence="5 7" id="KW-0472">Membrane</keyword>
<dbReference type="GO" id="GO:0005886">
    <property type="term" value="C:plasma membrane"/>
    <property type="evidence" value="ECO:0007669"/>
    <property type="project" value="UniProtKB-SubCell"/>
</dbReference>
<evidence type="ECO:0000313" key="9">
    <source>
        <dbReference type="EMBL" id="MDQ0370644.1"/>
    </source>
</evidence>
<feature type="transmembrane region" description="Helical" evidence="7">
    <location>
        <begin position="426"/>
        <end position="445"/>
    </location>
</feature>
<dbReference type="PANTHER" id="PTHR30572:SF4">
    <property type="entry name" value="ABC TRANSPORTER PERMEASE YTRF"/>
    <property type="match status" value="1"/>
</dbReference>
<name>A0AAE3W6W3_9ACTN</name>
<keyword evidence="2" id="KW-1003">Cell membrane</keyword>
<evidence type="ECO:0000256" key="5">
    <source>
        <dbReference type="ARBA" id="ARBA00023136"/>
    </source>
</evidence>
<feature type="transmembrane region" description="Helical" evidence="7">
    <location>
        <begin position="384"/>
        <end position="405"/>
    </location>
</feature>
<evidence type="ECO:0000256" key="4">
    <source>
        <dbReference type="ARBA" id="ARBA00022989"/>
    </source>
</evidence>
<dbReference type="InterPro" id="IPR003838">
    <property type="entry name" value="ABC3_permease_C"/>
</dbReference>
<dbReference type="Proteomes" id="UP001240236">
    <property type="component" value="Unassembled WGS sequence"/>
</dbReference>
<gene>
    <name evidence="9" type="ORF">J2S42_007313</name>
</gene>
<evidence type="ECO:0000256" key="6">
    <source>
        <dbReference type="ARBA" id="ARBA00038076"/>
    </source>
</evidence>
<protein>
    <submittedName>
        <fullName evidence="9">ABC transport system permease protein</fullName>
    </submittedName>
</protein>
<keyword evidence="3 7" id="KW-0812">Transmembrane</keyword>
<feature type="transmembrane region" description="Helical" evidence="7">
    <location>
        <begin position="302"/>
        <end position="329"/>
    </location>
</feature>
<evidence type="ECO:0000256" key="3">
    <source>
        <dbReference type="ARBA" id="ARBA00022692"/>
    </source>
</evidence>
<keyword evidence="4 7" id="KW-1133">Transmembrane helix</keyword>